<keyword evidence="2" id="KW-1185">Reference proteome</keyword>
<organism evidence="1 2">
    <name type="scientific">Cutibacterium avidum ATCC 25577</name>
    <dbReference type="NCBI Taxonomy" id="997355"/>
    <lineage>
        <taxon>Bacteria</taxon>
        <taxon>Bacillati</taxon>
        <taxon>Actinomycetota</taxon>
        <taxon>Actinomycetes</taxon>
        <taxon>Propionibacteriales</taxon>
        <taxon>Propionibacteriaceae</taxon>
        <taxon>Cutibacterium</taxon>
    </lineage>
</organism>
<sequence>MNPLDRIATIVRRITAFIASVGPVVADGFHFDPDGYTETVSQGDGDLPTADTLWDIKVSKNPPTKENTLQLLMYYLMGHHSGQDIFGIVTCMGIFNPRLNTIYRLPAADIDADTIAAVSHDVIGYR</sequence>
<dbReference type="HOGENOM" id="CLU_2104027_0_0_11"/>
<evidence type="ECO:0000313" key="2">
    <source>
        <dbReference type="Proteomes" id="UP000005332"/>
    </source>
</evidence>
<dbReference type="RefSeq" id="WP_004809617.1">
    <property type="nucleotide sequence ID" value="NZ_JH165054.1"/>
</dbReference>
<name>G4CW87_9ACTN</name>
<gene>
    <name evidence="1" type="ORF">HMPREF9153_0794</name>
</gene>
<dbReference type="Proteomes" id="UP000005332">
    <property type="component" value="Unassembled WGS sequence"/>
</dbReference>
<proteinExistence type="predicted"/>
<dbReference type="GeneID" id="29844269"/>
<accession>G4CW87</accession>
<reference evidence="1 2" key="1">
    <citation type="submission" date="2011-06" db="EMBL/GenBank/DDBJ databases">
        <authorList>
            <person name="Muzny D."/>
            <person name="Qin X."/>
            <person name="Deng J."/>
            <person name="Jiang H."/>
            <person name="Liu Y."/>
            <person name="Qu J."/>
            <person name="Song X.-Z."/>
            <person name="Zhang L."/>
            <person name="Thornton R."/>
            <person name="Coyle M."/>
            <person name="Francisco L."/>
            <person name="Jackson L."/>
            <person name="Javaid M."/>
            <person name="Korchina V."/>
            <person name="Kovar C."/>
            <person name="Mata R."/>
            <person name="Mathew T."/>
            <person name="Ngo R."/>
            <person name="Nguyen L."/>
            <person name="Nguyen N."/>
            <person name="Okwuonu G."/>
            <person name="Ongeri F."/>
            <person name="Pham C."/>
            <person name="Simmons D."/>
            <person name="Wilczek-Boney K."/>
            <person name="Hale W."/>
            <person name="Jakkamsetti A."/>
            <person name="Pham P."/>
            <person name="Ruth R."/>
            <person name="San Lucas F."/>
            <person name="Warren J."/>
            <person name="Zhang J."/>
            <person name="Zhao Z."/>
            <person name="Zhou C."/>
            <person name="Zhu D."/>
            <person name="Lee S."/>
            <person name="Bess C."/>
            <person name="Blankenburg K."/>
            <person name="Forbes L."/>
            <person name="Fu Q."/>
            <person name="Gubbala S."/>
            <person name="Hirani K."/>
            <person name="Jayaseelan J.C."/>
            <person name="Lara F."/>
            <person name="Munidasa M."/>
            <person name="Palculict T."/>
            <person name="Patil S."/>
            <person name="Pu L.-L."/>
            <person name="Saada N."/>
            <person name="Tang L."/>
            <person name="Weissenberger G."/>
            <person name="Zhu Y."/>
            <person name="Hemphill L."/>
            <person name="Shang Y."/>
            <person name="Youmans B."/>
            <person name="Ayvaz T."/>
            <person name="Ross M."/>
            <person name="Santibanez J."/>
            <person name="Aqrawi P."/>
            <person name="Gross S."/>
            <person name="Joshi V."/>
            <person name="Fowler G."/>
            <person name="Nazareth L."/>
            <person name="Reid J."/>
            <person name="Worley K."/>
            <person name="Petrosino J."/>
            <person name="Highlander S."/>
            <person name="Gibbs R."/>
        </authorList>
    </citation>
    <scope>NUCLEOTIDE SEQUENCE [LARGE SCALE GENOMIC DNA]</scope>
    <source>
        <strain evidence="1 2">ATCC 25577</strain>
    </source>
</reference>
<comment type="caution">
    <text evidence="1">The sequence shown here is derived from an EMBL/GenBank/DDBJ whole genome shotgun (WGS) entry which is preliminary data.</text>
</comment>
<dbReference type="EMBL" id="AGBA01000009">
    <property type="protein sequence ID" value="EGY78211.1"/>
    <property type="molecule type" value="Genomic_DNA"/>
</dbReference>
<evidence type="ECO:0000313" key="1">
    <source>
        <dbReference type="EMBL" id="EGY78211.1"/>
    </source>
</evidence>
<protein>
    <submittedName>
        <fullName evidence="1">Uncharacterized protein</fullName>
    </submittedName>
</protein>
<dbReference type="AlphaFoldDB" id="G4CW87"/>
<dbReference type="PATRIC" id="fig|997355.3.peg.778"/>